<name>X1J3I9_9ZZZZ</name>
<proteinExistence type="predicted"/>
<protein>
    <submittedName>
        <fullName evidence="1">Uncharacterized protein</fullName>
    </submittedName>
</protein>
<dbReference type="AlphaFoldDB" id="X1J3I9"/>
<accession>X1J3I9</accession>
<feature type="non-terminal residue" evidence="1">
    <location>
        <position position="38"/>
    </location>
</feature>
<gene>
    <name evidence="1" type="ORF">S03H2_56573</name>
</gene>
<reference evidence="1" key="1">
    <citation type="journal article" date="2014" name="Front. Microbiol.">
        <title>High frequency of phylogenetically diverse reductive dehalogenase-homologous genes in deep subseafloor sedimentary metagenomes.</title>
        <authorList>
            <person name="Kawai M."/>
            <person name="Futagami T."/>
            <person name="Toyoda A."/>
            <person name="Takaki Y."/>
            <person name="Nishi S."/>
            <person name="Hori S."/>
            <person name="Arai W."/>
            <person name="Tsubouchi T."/>
            <person name="Morono Y."/>
            <person name="Uchiyama I."/>
            <person name="Ito T."/>
            <person name="Fujiyama A."/>
            <person name="Inagaki F."/>
            <person name="Takami H."/>
        </authorList>
    </citation>
    <scope>NUCLEOTIDE SEQUENCE</scope>
    <source>
        <strain evidence="1">Expedition CK06-06</strain>
    </source>
</reference>
<dbReference type="EMBL" id="BARU01036201">
    <property type="protein sequence ID" value="GAH88522.1"/>
    <property type="molecule type" value="Genomic_DNA"/>
</dbReference>
<organism evidence="1">
    <name type="scientific">marine sediment metagenome</name>
    <dbReference type="NCBI Taxonomy" id="412755"/>
    <lineage>
        <taxon>unclassified sequences</taxon>
        <taxon>metagenomes</taxon>
        <taxon>ecological metagenomes</taxon>
    </lineage>
</organism>
<comment type="caution">
    <text evidence="1">The sequence shown here is derived from an EMBL/GenBank/DDBJ whole genome shotgun (WGS) entry which is preliminary data.</text>
</comment>
<evidence type="ECO:0000313" key="1">
    <source>
        <dbReference type="EMBL" id="GAH88522.1"/>
    </source>
</evidence>
<sequence length="38" mass="4698">MKSERKDKGHFDRNWMPVTPILVSEEKYNKYRDKIIML</sequence>